<protein>
    <recommendedName>
        <fullName evidence="3">ATPase dynein-related AAA domain-containing protein</fullName>
    </recommendedName>
</protein>
<dbReference type="Gene3D" id="3.40.50.300">
    <property type="entry name" value="P-loop containing nucleotide triphosphate hydrolases"/>
    <property type="match status" value="1"/>
</dbReference>
<accession>W4M0X9</accession>
<proteinExistence type="predicted"/>
<dbReference type="Proteomes" id="UP000019140">
    <property type="component" value="Unassembled WGS sequence"/>
</dbReference>
<organism evidence="1 2">
    <name type="scientific">Candidatus Entotheonella gemina</name>
    <dbReference type="NCBI Taxonomy" id="1429439"/>
    <lineage>
        <taxon>Bacteria</taxon>
        <taxon>Pseudomonadati</taxon>
        <taxon>Nitrospinota/Tectimicrobiota group</taxon>
        <taxon>Candidatus Tectimicrobiota</taxon>
        <taxon>Candidatus Entotheonellia</taxon>
        <taxon>Candidatus Entotheonellales</taxon>
        <taxon>Candidatus Entotheonellaceae</taxon>
        <taxon>Candidatus Entotheonella</taxon>
    </lineage>
</organism>
<gene>
    <name evidence="1" type="ORF">ETSY2_31330</name>
</gene>
<sequence>MNDAFRLVQRTVTAATYDREAARQRLADRSLPKTLHNLEETAPSFRLDQPLETAINMALAVGAPLLVTGEPGTGKTQVAWYLGWYFKIPVYVYQVRSAATTDDMKYDFDAVVYLRHA</sequence>
<reference evidence="1 2" key="1">
    <citation type="journal article" date="2014" name="Nature">
        <title>An environmental bacterial taxon with a large and distinct metabolic repertoire.</title>
        <authorList>
            <person name="Wilson M.C."/>
            <person name="Mori T."/>
            <person name="Ruckert C."/>
            <person name="Uria A.R."/>
            <person name="Helf M.J."/>
            <person name="Takada K."/>
            <person name="Gernert C."/>
            <person name="Steffens U.A."/>
            <person name="Heycke N."/>
            <person name="Schmitt S."/>
            <person name="Rinke C."/>
            <person name="Helfrich E.J."/>
            <person name="Brachmann A.O."/>
            <person name="Gurgui C."/>
            <person name="Wakimoto T."/>
            <person name="Kracht M."/>
            <person name="Crusemann M."/>
            <person name="Hentschel U."/>
            <person name="Abe I."/>
            <person name="Matsunaga S."/>
            <person name="Kalinowski J."/>
            <person name="Takeyama H."/>
            <person name="Piel J."/>
        </authorList>
    </citation>
    <scope>NUCLEOTIDE SEQUENCE [LARGE SCALE GENOMIC DNA]</scope>
    <source>
        <strain evidence="2">TSY2</strain>
    </source>
</reference>
<dbReference type="EMBL" id="AZHX01001329">
    <property type="protein sequence ID" value="ETX03999.1"/>
    <property type="molecule type" value="Genomic_DNA"/>
</dbReference>
<comment type="caution">
    <text evidence="1">The sequence shown here is derived from an EMBL/GenBank/DDBJ whole genome shotgun (WGS) entry which is preliminary data.</text>
</comment>
<name>W4M0X9_9BACT</name>
<dbReference type="AlphaFoldDB" id="W4M0X9"/>
<dbReference type="SUPFAM" id="SSF52540">
    <property type="entry name" value="P-loop containing nucleoside triphosphate hydrolases"/>
    <property type="match status" value="1"/>
</dbReference>
<evidence type="ECO:0000313" key="2">
    <source>
        <dbReference type="Proteomes" id="UP000019140"/>
    </source>
</evidence>
<dbReference type="HOGENOM" id="CLU_2080481_0_0_7"/>
<evidence type="ECO:0000313" key="1">
    <source>
        <dbReference type="EMBL" id="ETX03999.1"/>
    </source>
</evidence>
<dbReference type="InterPro" id="IPR027417">
    <property type="entry name" value="P-loop_NTPase"/>
</dbReference>
<keyword evidence="2" id="KW-1185">Reference proteome</keyword>
<evidence type="ECO:0008006" key="3">
    <source>
        <dbReference type="Google" id="ProtNLM"/>
    </source>
</evidence>